<proteinExistence type="inferred from homology"/>
<dbReference type="Proteomes" id="UP000434172">
    <property type="component" value="Unassembled WGS sequence"/>
</dbReference>
<evidence type="ECO:0000256" key="6">
    <source>
        <dbReference type="ARBA" id="ARBA00022824"/>
    </source>
</evidence>
<dbReference type="Gene3D" id="1.20.58.340">
    <property type="entry name" value="Magnesium transport protein CorA, transmembrane region"/>
    <property type="match status" value="1"/>
</dbReference>
<feature type="compositionally biased region" description="Basic and acidic residues" evidence="11">
    <location>
        <begin position="994"/>
        <end position="1004"/>
    </location>
</feature>
<evidence type="ECO:0000256" key="11">
    <source>
        <dbReference type="SAM" id="MobiDB-lite"/>
    </source>
</evidence>
<keyword evidence="9 12" id="KW-0472">Membrane</keyword>
<comment type="caution">
    <text evidence="14">The sequence shown here is derived from an EMBL/GenBank/DDBJ whole genome shotgun (WGS) entry which is preliminary data.</text>
</comment>
<dbReference type="SUPFAM" id="SSF144083">
    <property type="entry name" value="Magnesium transport protein CorA, transmembrane region"/>
    <property type="match status" value="1"/>
</dbReference>
<feature type="transmembrane region" description="Helical" evidence="12">
    <location>
        <begin position="1157"/>
        <end position="1177"/>
    </location>
</feature>
<comment type="subcellular location">
    <subcellularLocation>
        <location evidence="3">Endoplasmic reticulum</location>
    </subcellularLocation>
    <subcellularLocation>
        <location evidence="1">Membrane</location>
        <topology evidence="1">Multi-pass membrane protein</topology>
    </subcellularLocation>
    <subcellularLocation>
        <location evidence="2">Mitochondrion</location>
    </subcellularLocation>
</comment>
<dbReference type="InterPro" id="IPR045863">
    <property type="entry name" value="CorA_TM1_TM2"/>
</dbReference>
<feature type="compositionally biased region" description="Low complexity" evidence="11">
    <location>
        <begin position="541"/>
        <end position="551"/>
    </location>
</feature>
<feature type="compositionally biased region" description="Basic and acidic residues" evidence="11">
    <location>
        <begin position="439"/>
        <end position="450"/>
    </location>
</feature>
<feature type="region of interest" description="Disordered" evidence="11">
    <location>
        <begin position="1"/>
        <end position="73"/>
    </location>
</feature>
<dbReference type="InterPro" id="IPR029058">
    <property type="entry name" value="AB_hydrolase_fold"/>
</dbReference>
<feature type="region of interest" description="Disordered" evidence="11">
    <location>
        <begin position="439"/>
        <end position="598"/>
    </location>
</feature>
<dbReference type="GO" id="GO:0005739">
    <property type="term" value="C:mitochondrion"/>
    <property type="evidence" value="ECO:0007669"/>
    <property type="project" value="UniProtKB-SubCell"/>
</dbReference>
<evidence type="ECO:0000256" key="2">
    <source>
        <dbReference type="ARBA" id="ARBA00004173"/>
    </source>
</evidence>
<organism evidence="14 15">
    <name type="scientific">Colletotrichum asianum</name>
    <dbReference type="NCBI Taxonomy" id="702518"/>
    <lineage>
        <taxon>Eukaryota</taxon>
        <taxon>Fungi</taxon>
        <taxon>Dikarya</taxon>
        <taxon>Ascomycota</taxon>
        <taxon>Pezizomycotina</taxon>
        <taxon>Sordariomycetes</taxon>
        <taxon>Hypocreomycetidae</taxon>
        <taxon>Glomerellales</taxon>
        <taxon>Glomerellaceae</taxon>
        <taxon>Colletotrichum</taxon>
        <taxon>Colletotrichum gloeosporioides species complex</taxon>
    </lineage>
</organism>
<feature type="region of interest" description="Disordered" evidence="11">
    <location>
        <begin position="973"/>
        <end position="1006"/>
    </location>
</feature>
<dbReference type="Pfam" id="PF01544">
    <property type="entry name" value="CorA"/>
    <property type="match status" value="1"/>
</dbReference>
<name>A0A8H3WBK2_9PEZI</name>
<feature type="compositionally biased region" description="Acidic residues" evidence="11">
    <location>
        <begin position="838"/>
        <end position="849"/>
    </location>
</feature>
<dbReference type="InterPro" id="IPR002523">
    <property type="entry name" value="MgTranspt_CorA/ZnTranspt_ZntB"/>
</dbReference>
<evidence type="ECO:0000256" key="1">
    <source>
        <dbReference type="ARBA" id="ARBA00004141"/>
    </source>
</evidence>
<evidence type="ECO:0000313" key="14">
    <source>
        <dbReference type="EMBL" id="KAF0323789.1"/>
    </source>
</evidence>
<dbReference type="GO" id="GO:0005783">
    <property type="term" value="C:endoplasmic reticulum"/>
    <property type="evidence" value="ECO:0007669"/>
    <property type="project" value="UniProtKB-SubCell"/>
</dbReference>
<dbReference type="GO" id="GO:0016020">
    <property type="term" value="C:membrane"/>
    <property type="evidence" value="ECO:0007669"/>
    <property type="project" value="UniProtKB-SubCell"/>
</dbReference>
<gene>
    <name evidence="14" type="ORF">GQ607_008998</name>
</gene>
<evidence type="ECO:0000256" key="10">
    <source>
        <dbReference type="SAM" id="Coils"/>
    </source>
</evidence>
<keyword evidence="15" id="KW-1185">Reference proteome</keyword>
<evidence type="ECO:0000256" key="8">
    <source>
        <dbReference type="ARBA" id="ARBA00023128"/>
    </source>
</evidence>
<dbReference type="Gene3D" id="3.40.50.1820">
    <property type="entry name" value="alpha/beta hydrolase"/>
    <property type="match status" value="1"/>
</dbReference>
<dbReference type="GO" id="GO:0046873">
    <property type="term" value="F:metal ion transmembrane transporter activity"/>
    <property type="evidence" value="ECO:0007669"/>
    <property type="project" value="InterPro"/>
</dbReference>
<dbReference type="EMBL" id="WOWK01000049">
    <property type="protein sequence ID" value="KAF0323789.1"/>
    <property type="molecule type" value="Genomic_DNA"/>
</dbReference>
<feature type="transmembrane region" description="Helical" evidence="12">
    <location>
        <begin position="1115"/>
        <end position="1137"/>
    </location>
</feature>
<evidence type="ECO:0000259" key="13">
    <source>
        <dbReference type="Pfam" id="PF05057"/>
    </source>
</evidence>
<evidence type="ECO:0000256" key="5">
    <source>
        <dbReference type="ARBA" id="ARBA00022692"/>
    </source>
</evidence>
<reference evidence="14 15" key="1">
    <citation type="submission" date="2019-12" db="EMBL/GenBank/DDBJ databases">
        <title>A genome sequence resource for the geographically widespread anthracnose pathogen Colletotrichum asianum.</title>
        <authorList>
            <person name="Meng Y."/>
        </authorList>
    </citation>
    <scope>NUCLEOTIDE SEQUENCE [LARGE SCALE GENOMIC DNA]</scope>
    <source>
        <strain evidence="14 15">ICMP 18580</strain>
    </source>
</reference>
<sequence>MEPSKDWTHETEVATLDEVASAVDDSPDRVRPHDSALLQTSEETHYGQPETPRPHSGSSHWDPSPGFAHIDGDVNGPGYNDTLVDIVCVPCPGADPVETWARDPLPEGYFGRPGEDVPPTAVKQLAGASILSPTINRHLPKAAHLWVRQGIRKEVSEARVLLYRHRELVEGVTLEDLADDLIKQVWSVRYGSQRSRPLFFVAHSVGGLVVELALLRATKNPPYKPFMYNCHGATFFATPHRGSSYLSMNNLKDSIQRLLRLQRPLPHSISDELRLGHKPLLRMHEEFATIASELRIWTFYETIDSQLSGSGSKNHGTVKEVRFGAPIVSIKSSLVGVRQERVFALDSEHANCASFGQGNTEIMGSYLTELAAAVKKATDLSSEYIHTPLSLKKHVKVEIIGFYDDPDAQVESDIRLYFTKLHLEEFLEKGPERCLEERLRRTTLRPRSDPVSHSQSLEDSQQSSSGLGILPGLQELGNRLFRSPSNVGSRPRTSDSESQGSPPIVVTRPPMAGGSNSVPVDSMRRMGSLTVPPLSPPGFNRPSSRSSNAESTRSDPTELELSPKTPDPESGLGPAAEIGVEKSHSEPLSRRQDRQSRVSAMDDLTAAAGFSRPDPLARKFMWIHTPYTNPSWVKDVFRVLANPHDPSFAKVFNKDNWTAKHVIGRHSQSQASFVKPTCGYIPAGSAPTPHPSPNLSGRVSPVAGPSSSYLYLYMPYLHFDTYIDVLQRRKFILRRMQHGRARPVPREIAGLESPELRMIWEYIGYDPPLNYRRTLDQFAYPSLRDTWARDDDQMLYKLTKDRASGGANRELMTLTRRQTLGSTGSPFDRLSPSSTGLLEEESDSDDDTEDLEEVIKDGKVLMVDQLWLWAIDKETLTTFFSKRESKAKEGPLFGQADLRNSVYNELNGDLTGRCENALDLAAFVVLHAVTVLLDRASHPDLEIFRIFEEAISMLTERMTSSLKRFRMQPFKDAGVDSDSEGNRPESIKKRHKRELQEAERENRENTSALMELRDLEDELKSLERLFEAQDAAVKNMKSIFESEELKMQTRNGRMYLEEALGKLDEYRSQTAEMLKRVDTTRNDYEKLLEMVQRQAQVDEVRWSRLQTELASSQNLSVMIFTTFTVIFLPLSFFTGLFGMNTTDWDSDKGTLPSLRDIGAISLPVSIFLIVAALVGAFSSRVQEVVRSGYKGGKKVIVFAWSGVKKVVPEKRRERRRQRIDNREREERKTRMRDRGYDFWATVRRERGSEYRIPEVNRNKASAHPTYFRGHHLAHNHSRNEAESFASDGRV</sequence>
<feature type="coiled-coil region" evidence="10">
    <location>
        <begin position="1056"/>
        <end position="1094"/>
    </location>
</feature>
<keyword evidence="6" id="KW-0256">Endoplasmic reticulum</keyword>
<keyword evidence="10" id="KW-0175">Coiled coil</keyword>
<dbReference type="SUPFAM" id="SSF53474">
    <property type="entry name" value="alpha/beta-Hydrolases"/>
    <property type="match status" value="1"/>
</dbReference>
<evidence type="ECO:0000313" key="15">
    <source>
        <dbReference type="Proteomes" id="UP000434172"/>
    </source>
</evidence>
<evidence type="ECO:0000256" key="9">
    <source>
        <dbReference type="ARBA" id="ARBA00023136"/>
    </source>
</evidence>
<accession>A0A8H3WBK2</accession>
<evidence type="ECO:0000256" key="3">
    <source>
        <dbReference type="ARBA" id="ARBA00004240"/>
    </source>
</evidence>
<dbReference type="PANTHER" id="PTHR48182">
    <property type="entry name" value="PROTEIN SERAC1"/>
    <property type="match status" value="1"/>
</dbReference>
<dbReference type="Pfam" id="PF05057">
    <property type="entry name" value="DUF676"/>
    <property type="match status" value="1"/>
</dbReference>
<keyword evidence="5 12" id="KW-0812">Transmembrane</keyword>
<dbReference type="OrthoDB" id="361039at2759"/>
<protein>
    <submittedName>
        <fullName evidence="14">Ankyrin repeat protein</fullName>
    </submittedName>
</protein>
<evidence type="ECO:0000256" key="7">
    <source>
        <dbReference type="ARBA" id="ARBA00022989"/>
    </source>
</evidence>
<keyword evidence="7 12" id="KW-1133">Transmembrane helix</keyword>
<feature type="region of interest" description="Disordered" evidence="11">
    <location>
        <begin position="818"/>
        <end position="849"/>
    </location>
</feature>
<evidence type="ECO:0000256" key="12">
    <source>
        <dbReference type="SAM" id="Phobius"/>
    </source>
</evidence>
<feature type="compositionally biased region" description="Basic and acidic residues" evidence="11">
    <location>
        <begin position="1"/>
        <end position="12"/>
    </location>
</feature>
<evidence type="ECO:0000256" key="4">
    <source>
        <dbReference type="ARBA" id="ARBA00007920"/>
    </source>
</evidence>
<feature type="compositionally biased region" description="Basic and acidic residues" evidence="11">
    <location>
        <begin position="579"/>
        <end position="596"/>
    </location>
</feature>
<keyword evidence="8" id="KW-0496">Mitochondrion</keyword>
<dbReference type="PANTHER" id="PTHR48182:SF2">
    <property type="entry name" value="PROTEIN SERAC1"/>
    <property type="match status" value="1"/>
</dbReference>
<feature type="domain" description="DUF676" evidence="13">
    <location>
        <begin position="177"/>
        <end position="249"/>
    </location>
</feature>
<comment type="similarity">
    <text evidence="4">Belongs to the putative lipase ROG1 family.</text>
</comment>
<feature type="compositionally biased region" description="Low complexity" evidence="11">
    <location>
        <begin position="452"/>
        <end position="465"/>
    </location>
</feature>
<dbReference type="InterPro" id="IPR007751">
    <property type="entry name" value="DUF676_lipase-like"/>
</dbReference>
<dbReference type="InterPro" id="IPR052374">
    <property type="entry name" value="SERAC1"/>
</dbReference>